<feature type="compositionally biased region" description="Low complexity" evidence="1">
    <location>
        <begin position="44"/>
        <end position="55"/>
    </location>
</feature>
<feature type="region of interest" description="Disordered" evidence="1">
    <location>
        <begin position="1"/>
        <end position="96"/>
    </location>
</feature>
<feature type="compositionally biased region" description="Low complexity" evidence="1">
    <location>
        <begin position="1"/>
        <end position="17"/>
    </location>
</feature>
<feature type="compositionally biased region" description="Low complexity" evidence="1">
    <location>
        <begin position="458"/>
        <end position="508"/>
    </location>
</feature>
<feature type="region of interest" description="Disordered" evidence="1">
    <location>
        <begin position="458"/>
        <end position="551"/>
    </location>
</feature>
<dbReference type="GeneID" id="19274008"/>
<evidence type="ECO:0000256" key="1">
    <source>
        <dbReference type="SAM" id="MobiDB-lite"/>
    </source>
</evidence>
<sequence>MSSNGSEYDPSSSSSSSEGEEGHREGIVASRLLLSSGDDSNDEPPSLSPSGSSAGPPSPQRMIVTLRFNNNNNNSSSSSSGSNSNNNNNNNNNTTTLDTMNQQQLQQQNNGRAGLLRNQQRGLNGAIVTHPVGTCFSNRTEDWPRNSYHALEEYMENGGPHQDVDKTYLAGVQHGIGMGIAAHKNSQMREYETTGKLWSLPIKFEHPGTREDHIRHINDSDAMELLASMEAGNSFIRLRAQIEADAANVSDSDGEDEIESHDGTRVSVADTVPHFARSDVFNAGFPSLNPTGPGANQNPSAYDPRTGPPEGRIPGSVSWTYYNSGYSGLEPPEAFLMNEGGVCQYGRNPYNPPQTQDLQASHQMGQQSAQGFQHIPQNAQYIPQNTQYIPQNTQYIPQSAQNIPQNAQNIPQNPSLQAQQNIHRTQQPVGRQNAQLGLQQGQLPAQHRPQTYFHQVPQQTQPNVQQRPQQSRQQNPQQNPQQIQQQVQQARQQTPQQAQQQVPKRVQNTAQQSEAAKEQAGTAANTRSRKRNRTQSEQGNPQNSDQKKKHK</sequence>
<name>W3X165_PESFW</name>
<organism evidence="2 3">
    <name type="scientific">Pestalotiopsis fici (strain W106-1 / CGMCC3.15140)</name>
    <dbReference type="NCBI Taxonomy" id="1229662"/>
    <lineage>
        <taxon>Eukaryota</taxon>
        <taxon>Fungi</taxon>
        <taxon>Dikarya</taxon>
        <taxon>Ascomycota</taxon>
        <taxon>Pezizomycotina</taxon>
        <taxon>Sordariomycetes</taxon>
        <taxon>Xylariomycetidae</taxon>
        <taxon>Amphisphaeriales</taxon>
        <taxon>Sporocadaceae</taxon>
        <taxon>Pestalotiopsis</taxon>
    </lineage>
</organism>
<dbReference type="AlphaFoldDB" id="W3X165"/>
<gene>
    <name evidence="2" type="ORF">PFICI_08995</name>
</gene>
<dbReference type="InParanoid" id="W3X165"/>
<feature type="region of interest" description="Disordered" evidence="1">
    <location>
        <begin position="288"/>
        <end position="313"/>
    </location>
</feature>
<dbReference type="Proteomes" id="UP000030651">
    <property type="component" value="Unassembled WGS sequence"/>
</dbReference>
<dbReference type="EMBL" id="KI912114">
    <property type="protein sequence ID" value="ETS79142.1"/>
    <property type="molecule type" value="Genomic_DNA"/>
</dbReference>
<dbReference type="OrthoDB" id="4749096at2759"/>
<feature type="compositionally biased region" description="Polar residues" evidence="1">
    <location>
        <begin position="288"/>
        <end position="300"/>
    </location>
</feature>
<proteinExistence type="predicted"/>
<keyword evidence="3" id="KW-1185">Reference proteome</keyword>
<accession>W3X165</accession>
<dbReference type="HOGENOM" id="CLU_494407_0_0_1"/>
<feature type="compositionally biased region" description="Low complexity" evidence="1">
    <location>
        <begin position="69"/>
        <end position="93"/>
    </location>
</feature>
<evidence type="ECO:0000313" key="2">
    <source>
        <dbReference type="EMBL" id="ETS79142.1"/>
    </source>
</evidence>
<protein>
    <submittedName>
        <fullName evidence="2">Uncharacterized protein</fullName>
    </submittedName>
</protein>
<evidence type="ECO:0000313" key="3">
    <source>
        <dbReference type="Proteomes" id="UP000030651"/>
    </source>
</evidence>
<dbReference type="STRING" id="1229662.W3X165"/>
<dbReference type="KEGG" id="pfy:PFICI_08995"/>
<reference evidence="3" key="1">
    <citation type="journal article" date="2015" name="BMC Genomics">
        <title>Genomic and transcriptomic analysis of the endophytic fungus Pestalotiopsis fici reveals its lifestyle and high potential for synthesis of natural products.</title>
        <authorList>
            <person name="Wang X."/>
            <person name="Zhang X."/>
            <person name="Liu L."/>
            <person name="Xiang M."/>
            <person name="Wang W."/>
            <person name="Sun X."/>
            <person name="Che Y."/>
            <person name="Guo L."/>
            <person name="Liu G."/>
            <person name="Guo L."/>
            <person name="Wang C."/>
            <person name="Yin W.B."/>
            <person name="Stadler M."/>
            <person name="Zhang X."/>
            <person name="Liu X."/>
        </authorList>
    </citation>
    <scope>NUCLEOTIDE SEQUENCE [LARGE SCALE GENOMIC DNA]</scope>
    <source>
        <strain evidence="3">W106-1 / CGMCC3.15140</strain>
    </source>
</reference>
<feature type="compositionally biased region" description="Polar residues" evidence="1">
    <location>
        <begin position="535"/>
        <end position="544"/>
    </location>
</feature>
<dbReference type="RefSeq" id="XP_007835767.1">
    <property type="nucleotide sequence ID" value="XM_007837576.1"/>
</dbReference>